<dbReference type="EC" id="2.4.2.28" evidence="4"/>
<dbReference type="InterPro" id="IPR018099">
    <property type="entry name" value="Purine_phosphorylase-2_CS"/>
</dbReference>
<evidence type="ECO:0000313" key="7">
    <source>
        <dbReference type="Proteomes" id="UP000617634"/>
    </source>
</evidence>
<comment type="catalytic activity">
    <reaction evidence="4">
        <text>S-methyl-5'-thioadenosine + phosphate = 5-(methylsulfanyl)-alpha-D-ribose 1-phosphate + adenine</text>
        <dbReference type="Rhea" id="RHEA:11852"/>
        <dbReference type="ChEBI" id="CHEBI:16708"/>
        <dbReference type="ChEBI" id="CHEBI:17509"/>
        <dbReference type="ChEBI" id="CHEBI:43474"/>
        <dbReference type="ChEBI" id="CHEBI:58533"/>
        <dbReference type="EC" id="2.4.2.28"/>
    </reaction>
</comment>
<dbReference type="HAMAP" id="MF_01963">
    <property type="entry name" value="MTAP"/>
    <property type="match status" value="1"/>
</dbReference>
<organism evidence="6 7">
    <name type="scientific">Novosphingobium aureum</name>
    <dbReference type="NCBI Taxonomy" id="2792964"/>
    <lineage>
        <taxon>Bacteria</taxon>
        <taxon>Pseudomonadati</taxon>
        <taxon>Pseudomonadota</taxon>
        <taxon>Alphaproteobacteria</taxon>
        <taxon>Sphingomonadales</taxon>
        <taxon>Sphingomonadaceae</taxon>
        <taxon>Novosphingobium</taxon>
    </lineage>
</organism>
<dbReference type="Pfam" id="PF01048">
    <property type="entry name" value="PNP_UDP_1"/>
    <property type="match status" value="1"/>
</dbReference>
<feature type="binding site" evidence="4">
    <location>
        <begin position="214"/>
        <end position="216"/>
    </location>
    <ligand>
        <name>substrate</name>
    </ligand>
</feature>
<dbReference type="AlphaFoldDB" id="A0A931HB15"/>
<dbReference type="GO" id="GO:0005829">
    <property type="term" value="C:cytosol"/>
    <property type="evidence" value="ECO:0007669"/>
    <property type="project" value="TreeGrafter"/>
</dbReference>
<sequence>MRAEKSTSWHIGVIGGSGLAAGIELEDAQEIAVASPFGEPSGPVVTGRIGEVRMTFLARHGKGHAIPPSRVNYRANIDVLKRCGVTDVVALSAIGSLTEEMAPGHMVMVDQFIDRTTQRVSSFFDTGLVAHVSLADPVCERLKGLLAGAAELAGGEVHQRGTYLCIEGPQFSTRAESLMYRAWGAHVIGMTGMPEARLAREAELPYAMLGMVTDYDCWREDEAGVEVSHVLEVMQANAELARTAVRNLAHHVPAVREPSPVDTALEHALITAPDARDRKLVHKLDAVACRLFGERD</sequence>
<dbReference type="RefSeq" id="WP_197162098.1">
    <property type="nucleotide sequence ID" value="NZ_JADZGI010000001.1"/>
</dbReference>
<comment type="subunit">
    <text evidence="4">Homohexamer. Dimer of a homotrimer.</text>
</comment>
<keyword evidence="1 4" id="KW-0328">Glycosyltransferase</keyword>
<comment type="similarity">
    <text evidence="4">Belongs to the PNP/MTAP phosphorylase family. MTAP subfamily.</text>
</comment>
<dbReference type="GO" id="GO:0006166">
    <property type="term" value="P:purine ribonucleoside salvage"/>
    <property type="evidence" value="ECO:0007669"/>
    <property type="project" value="UniProtKB-KW"/>
</dbReference>
<comment type="pathway">
    <text evidence="4">Amino-acid biosynthesis; L-methionine biosynthesis via salvage pathway; S-methyl-5-thio-alpha-D-ribose 1-phosphate from S-methyl-5'-thioadenosine (phosphorylase route): step 1/1.</text>
</comment>
<comment type="function">
    <text evidence="4">Catalyzes the reversible phosphorylation of S-methyl-5'-thioadenosine (MTA) to adenine and 5-methylthioribose-1-phosphate. Involved in the breakdown of MTA, a major by-product of polyamine biosynthesis. Responsible for the first step in the methionine salvage pathway after MTA has been generated from S-adenosylmethionine. Has broad substrate specificity with 6-aminopurine nucleosides as preferred substrates.</text>
</comment>
<dbReference type="GO" id="GO:0017061">
    <property type="term" value="F:S-methyl-5-thioadenosine phosphorylase activity"/>
    <property type="evidence" value="ECO:0007669"/>
    <property type="project" value="UniProtKB-UniRule"/>
</dbReference>
<dbReference type="Proteomes" id="UP000617634">
    <property type="component" value="Unassembled WGS sequence"/>
</dbReference>
<evidence type="ECO:0000259" key="5">
    <source>
        <dbReference type="Pfam" id="PF01048"/>
    </source>
</evidence>
<dbReference type="GO" id="GO:0019509">
    <property type="term" value="P:L-methionine salvage from methylthioadenosine"/>
    <property type="evidence" value="ECO:0007669"/>
    <property type="project" value="UniProtKB-UniRule"/>
</dbReference>
<feature type="binding site" evidence="4">
    <location>
        <position position="17"/>
    </location>
    <ligand>
        <name>phosphate</name>
        <dbReference type="ChEBI" id="CHEBI:43474"/>
    </ligand>
</feature>
<dbReference type="PANTHER" id="PTHR42679">
    <property type="entry name" value="S-METHYL-5'-THIOADENOSINE PHOSPHORYLASE"/>
    <property type="match status" value="1"/>
</dbReference>
<dbReference type="InterPro" id="IPR035994">
    <property type="entry name" value="Nucleoside_phosphorylase_sf"/>
</dbReference>
<gene>
    <name evidence="4 6" type="primary">mtnP</name>
    <name evidence="6" type="ORF">I5E68_06145</name>
</gene>
<feature type="site" description="Important for substrate specificity" evidence="4">
    <location>
        <position position="227"/>
    </location>
</feature>
<feature type="binding site" evidence="4">
    <location>
        <position position="191"/>
    </location>
    <ligand>
        <name>phosphate</name>
        <dbReference type="ChEBI" id="CHEBI:43474"/>
    </ligand>
</feature>
<dbReference type="PROSITE" id="PS01240">
    <property type="entry name" value="PNP_MTAP_2"/>
    <property type="match status" value="1"/>
</dbReference>
<evidence type="ECO:0000256" key="4">
    <source>
        <dbReference type="HAMAP-Rule" id="MF_01963"/>
    </source>
</evidence>
<comment type="caution">
    <text evidence="6">The sequence shown here is derived from an EMBL/GenBank/DDBJ whole genome shotgun (WGS) entry which is preliminary data.</text>
</comment>
<evidence type="ECO:0000256" key="2">
    <source>
        <dbReference type="ARBA" id="ARBA00022679"/>
    </source>
</evidence>
<evidence type="ECO:0000313" key="6">
    <source>
        <dbReference type="EMBL" id="MBH0112532.1"/>
    </source>
</evidence>
<dbReference type="FunFam" id="3.40.50.1580:FF:000012">
    <property type="entry name" value="Probable 6-oxopurine nucleoside phosphorylase"/>
    <property type="match status" value="1"/>
</dbReference>
<dbReference type="NCBIfam" id="TIGR01694">
    <property type="entry name" value="MTAP"/>
    <property type="match status" value="1"/>
</dbReference>
<reference evidence="6" key="1">
    <citation type="submission" date="2020-11" db="EMBL/GenBank/DDBJ databases">
        <title>Novosphingobium aureum sp. nov., a marine bacterium isolated from sediment of a salt flat.</title>
        <authorList>
            <person name="Yoo Y."/>
            <person name="Kim J.-J."/>
        </authorList>
    </citation>
    <scope>NUCLEOTIDE SEQUENCE</scope>
    <source>
        <strain evidence="6">YJ-S2-02</strain>
    </source>
</reference>
<dbReference type="SUPFAM" id="SSF53167">
    <property type="entry name" value="Purine and uridine phosphorylases"/>
    <property type="match status" value="1"/>
</dbReference>
<protein>
    <recommendedName>
        <fullName evidence="4">S-methyl-5'-thioadenosine phosphorylase</fullName>
        <ecNumber evidence="4">2.4.2.28</ecNumber>
    </recommendedName>
    <alternativeName>
        <fullName evidence="4">5'-methylthioadenosine phosphorylase</fullName>
        <shortName evidence="4">MTA phosphorylase</shortName>
        <shortName evidence="4">MTAP</shortName>
    </alternativeName>
</protein>
<evidence type="ECO:0000256" key="3">
    <source>
        <dbReference type="ARBA" id="ARBA00022726"/>
    </source>
</evidence>
<name>A0A931HB15_9SPHN</name>
<feature type="binding site" evidence="4">
    <location>
        <position position="190"/>
    </location>
    <ligand>
        <name>substrate</name>
    </ligand>
</feature>
<keyword evidence="2 4" id="KW-0808">Transferase</keyword>
<feature type="site" description="Important for substrate specificity" evidence="4">
    <location>
        <position position="172"/>
    </location>
</feature>
<dbReference type="InterPro" id="IPR000845">
    <property type="entry name" value="Nucleoside_phosphorylase_d"/>
</dbReference>
<keyword evidence="7" id="KW-1185">Reference proteome</keyword>
<evidence type="ECO:0000256" key="1">
    <source>
        <dbReference type="ARBA" id="ARBA00022676"/>
    </source>
</evidence>
<keyword evidence="3 4" id="KW-0660">Purine salvage</keyword>
<dbReference type="EMBL" id="JADZGI010000001">
    <property type="protein sequence ID" value="MBH0112532.1"/>
    <property type="molecule type" value="Genomic_DNA"/>
</dbReference>
<dbReference type="Gene3D" id="3.40.50.1580">
    <property type="entry name" value="Nucleoside phosphorylase domain"/>
    <property type="match status" value="1"/>
</dbReference>
<feature type="domain" description="Nucleoside phosphorylase" evidence="5">
    <location>
        <begin position="11"/>
        <end position="247"/>
    </location>
</feature>
<feature type="binding site" evidence="4">
    <location>
        <begin position="92"/>
        <end position="93"/>
    </location>
    <ligand>
        <name>phosphate</name>
        <dbReference type="ChEBI" id="CHEBI:43474"/>
    </ligand>
</feature>
<accession>A0A931HB15</accession>
<dbReference type="InterPro" id="IPR010044">
    <property type="entry name" value="MTAP"/>
</dbReference>
<dbReference type="PANTHER" id="PTHR42679:SF2">
    <property type="entry name" value="S-METHYL-5'-THIOADENOSINE PHOSPHORYLASE"/>
    <property type="match status" value="1"/>
</dbReference>
<dbReference type="CDD" id="cd09010">
    <property type="entry name" value="MTAP_SsMTAPII_like_MTIP"/>
    <property type="match status" value="1"/>
</dbReference>
<proteinExistence type="inferred from homology"/>
<feature type="binding site" evidence="4">
    <location>
        <begin position="59"/>
        <end position="60"/>
    </location>
    <ligand>
        <name>phosphate</name>
        <dbReference type="ChEBI" id="CHEBI:43474"/>
    </ligand>
</feature>